<gene>
    <name evidence="2" type="ORF">MYCIT1_LOCUS35209</name>
</gene>
<name>A0AAD2K788_9AGAR</name>
<keyword evidence="3" id="KW-1185">Reference proteome</keyword>
<evidence type="ECO:0000313" key="2">
    <source>
        <dbReference type="EMBL" id="CAK5283002.1"/>
    </source>
</evidence>
<organism evidence="2 3">
    <name type="scientific">Mycena citricolor</name>
    <dbReference type="NCBI Taxonomy" id="2018698"/>
    <lineage>
        <taxon>Eukaryota</taxon>
        <taxon>Fungi</taxon>
        <taxon>Dikarya</taxon>
        <taxon>Basidiomycota</taxon>
        <taxon>Agaricomycotina</taxon>
        <taxon>Agaricomycetes</taxon>
        <taxon>Agaricomycetidae</taxon>
        <taxon>Agaricales</taxon>
        <taxon>Marasmiineae</taxon>
        <taxon>Mycenaceae</taxon>
        <taxon>Mycena</taxon>
    </lineage>
</organism>
<protein>
    <submittedName>
        <fullName evidence="2">Uncharacterized protein</fullName>
    </submittedName>
</protein>
<feature type="region of interest" description="Disordered" evidence="1">
    <location>
        <begin position="40"/>
        <end position="65"/>
    </location>
</feature>
<dbReference type="AlphaFoldDB" id="A0AAD2K788"/>
<evidence type="ECO:0000256" key="1">
    <source>
        <dbReference type="SAM" id="MobiDB-lite"/>
    </source>
</evidence>
<dbReference type="EMBL" id="CAVNYO010000465">
    <property type="protein sequence ID" value="CAK5283002.1"/>
    <property type="molecule type" value="Genomic_DNA"/>
</dbReference>
<sequence length="185" mass="20169">MRSIRENQGWIFFRHHFGLVSALAANILSRAPDPRSSNIGVGIIVGSHPKKPDGDRPDHPAASAAGPELSWLSHLGADRHLHSIVFRAPYFGWYVSVISSLPDNSSSTPTPIPTKPLASAMSCSSVMAYYGYTSPPVRATNSSRVPSSEIEIPTRPRRESSAQLLTPRLVAHYLAKFRDTDEPGL</sequence>
<dbReference type="Proteomes" id="UP001295794">
    <property type="component" value="Unassembled WGS sequence"/>
</dbReference>
<reference evidence="2" key="1">
    <citation type="submission" date="2023-11" db="EMBL/GenBank/DDBJ databases">
        <authorList>
            <person name="De Vega J J."/>
            <person name="De Vega J J."/>
        </authorList>
    </citation>
    <scope>NUCLEOTIDE SEQUENCE</scope>
</reference>
<proteinExistence type="predicted"/>
<comment type="caution">
    <text evidence="2">The sequence shown here is derived from an EMBL/GenBank/DDBJ whole genome shotgun (WGS) entry which is preliminary data.</text>
</comment>
<evidence type="ECO:0000313" key="3">
    <source>
        <dbReference type="Proteomes" id="UP001295794"/>
    </source>
</evidence>
<feature type="compositionally biased region" description="Basic and acidic residues" evidence="1">
    <location>
        <begin position="50"/>
        <end position="59"/>
    </location>
</feature>
<accession>A0AAD2K788</accession>